<protein>
    <submittedName>
        <fullName evidence="1">Uncharacterized protein</fullName>
    </submittedName>
</protein>
<accession>A0AAN6X595</accession>
<feature type="non-terminal residue" evidence="1">
    <location>
        <position position="55"/>
    </location>
</feature>
<keyword evidence="2" id="KW-1185">Reference proteome</keyword>
<gene>
    <name evidence="1" type="ORF">QBC40DRAFT_143582</name>
</gene>
<evidence type="ECO:0000313" key="1">
    <source>
        <dbReference type="EMBL" id="KAK4194314.1"/>
    </source>
</evidence>
<organism evidence="1 2">
    <name type="scientific">Triangularia verruculosa</name>
    <dbReference type="NCBI Taxonomy" id="2587418"/>
    <lineage>
        <taxon>Eukaryota</taxon>
        <taxon>Fungi</taxon>
        <taxon>Dikarya</taxon>
        <taxon>Ascomycota</taxon>
        <taxon>Pezizomycotina</taxon>
        <taxon>Sordariomycetes</taxon>
        <taxon>Sordariomycetidae</taxon>
        <taxon>Sordariales</taxon>
        <taxon>Podosporaceae</taxon>
        <taxon>Triangularia</taxon>
    </lineage>
</organism>
<dbReference type="Proteomes" id="UP001303160">
    <property type="component" value="Unassembled WGS sequence"/>
</dbReference>
<reference evidence="1" key="2">
    <citation type="submission" date="2023-05" db="EMBL/GenBank/DDBJ databases">
        <authorList>
            <consortium name="Lawrence Berkeley National Laboratory"/>
            <person name="Steindorff A."/>
            <person name="Hensen N."/>
            <person name="Bonometti L."/>
            <person name="Westerberg I."/>
            <person name="Brannstrom I.O."/>
            <person name="Guillou S."/>
            <person name="Cros-Aarteil S."/>
            <person name="Calhoun S."/>
            <person name="Haridas S."/>
            <person name="Kuo A."/>
            <person name="Mondo S."/>
            <person name="Pangilinan J."/>
            <person name="Riley R."/>
            <person name="Labutti K."/>
            <person name="Andreopoulos B."/>
            <person name="Lipzen A."/>
            <person name="Chen C."/>
            <person name="Yanf M."/>
            <person name="Daum C."/>
            <person name="Ng V."/>
            <person name="Clum A."/>
            <person name="Ohm R."/>
            <person name="Martin F."/>
            <person name="Silar P."/>
            <person name="Natvig D."/>
            <person name="Lalanne C."/>
            <person name="Gautier V."/>
            <person name="Ament-Velasquez S.L."/>
            <person name="Kruys A."/>
            <person name="Hutchinson M.I."/>
            <person name="Powell A.J."/>
            <person name="Barry K."/>
            <person name="Miller A.N."/>
            <person name="Grigoriev I.V."/>
            <person name="Debuchy R."/>
            <person name="Gladieux P."/>
            <person name="Thoren M.H."/>
            <person name="Johannesson H."/>
        </authorList>
    </citation>
    <scope>NUCLEOTIDE SEQUENCE</scope>
    <source>
        <strain evidence="1">CBS 315.58</strain>
    </source>
</reference>
<proteinExistence type="predicted"/>
<dbReference type="EMBL" id="MU864072">
    <property type="protein sequence ID" value="KAK4194314.1"/>
    <property type="molecule type" value="Genomic_DNA"/>
</dbReference>
<name>A0AAN6X595_9PEZI</name>
<sequence length="55" mass="6266">MDVRSLTEAEIFDLVRNQIGKDLNDNEKSKLEFEMDTESGKRYIAVVIEFGSRGA</sequence>
<dbReference type="AlphaFoldDB" id="A0AAN6X595"/>
<comment type="caution">
    <text evidence="1">The sequence shown here is derived from an EMBL/GenBank/DDBJ whole genome shotgun (WGS) entry which is preliminary data.</text>
</comment>
<reference evidence="1" key="1">
    <citation type="journal article" date="2023" name="Mol. Phylogenet. Evol.">
        <title>Genome-scale phylogeny and comparative genomics of the fungal order Sordariales.</title>
        <authorList>
            <person name="Hensen N."/>
            <person name="Bonometti L."/>
            <person name="Westerberg I."/>
            <person name="Brannstrom I.O."/>
            <person name="Guillou S."/>
            <person name="Cros-Aarteil S."/>
            <person name="Calhoun S."/>
            <person name="Haridas S."/>
            <person name="Kuo A."/>
            <person name="Mondo S."/>
            <person name="Pangilinan J."/>
            <person name="Riley R."/>
            <person name="LaButti K."/>
            <person name="Andreopoulos B."/>
            <person name="Lipzen A."/>
            <person name="Chen C."/>
            <person name="Yan M."/>
            <person name="Daum C."/>
            <person name="Ng V."/>
            <person name="Clum A."/>
            <person name="Steindorff A."/>
            <person name="Ohm R.A."/>
            <person name="Martin F."/>
            <person name="Silar P."/>
            <person name="Natvig D.O."/>
            <person name="Lalanne C."/>
            <person name="Gautier V."/>
            <person name="Ament-Velasquez S.L."/>
            <person name="Kruys A."/>
            <person name="Hutchinson M.I."/>
            <person name="Powell A.J."/>
            <person name="Barry K."/>
            <person name="Miller A.N."/>
            <person name="Grigoriev I.V."/>
            <person name="Debuchy R."/>
            <person name="Gladieux P."/>
            <person name="Hiltunen Thoren M."/>
            <person name="Johannesson H."/>
        </authorList>
    </citation>
    <scope>NUCLEOTIDE SEQUENCE</scope>
    <source>
        <strain evidence="1">CBS 315.58</strain>
    </source>
</reference>
<evidence type="ECO:0000313" key="2">
    <source>
        <dbReference type="Proteomes" id="UP001303160"/>
    </source>
</evidence>